<dbReference type="KEGG" id="ipa:Isop_2152"/>
<dbReference type="SMART" id="SM00829">
    <property type="entry name" value="PKS_ER"/>
    <property type="match status" value="1"/>
</dbReference>
<dbReference type="AlphaFoldDB" id="E8R4D0"/>
<dbReference type="Gene3D" id="3.90.180.10">
    <property type="entry name" value="Medium-chain alcohol dehydrogenases, catalytic domain"/>
    <property type="match status" value="1"/>
</dbReference>
<accession>E8R4D0</accession>
<proteinExistence type="predicted"/>
<reference key="1">
    <citation type="submission" date="2010-11" db="EMBL/GenBank/DDBJ databases">
        <title>The complete sequence of chromosome of Isophaera pallida ATCC 43644.</title>
        <authorList>
            <consortium name="US DOE Joint Genome Institute (JGI-PGF)"/>
            <person name="Lucas S."/>
            <person name="Copeland A."/>
            <person name="Lapidus A."/>
            <person name="Bruce D."/>
            <person name="Goodwin L."/>
            <person name="Pitluck S."/>
            <person name="Kyrpides N."/>
            <person name="Mavromatis K."/>
            <person name="Pagani I."/>
            <person name="Ivanova N."/>
            <person name="Saunders E."/>
            <person name="Brettin T."/>
            <person name="Detter J.C."/>
            <person name="Han C."/>
            <person name="Tapia R."/>
            <person name="Land M."/>
            <person name="Hauser L."/>
            <person name="Markowitz V."/>
            <person name="Cheng J.-F."/>
            <person name="Hugenholtz P."/>
            <person name="Woyke T."/>
            <person name="Wu D."/>
            <person name="Eisen J.A."/>
        </authorList>
    </citation>
    <scope>NUCLEOTIDE SEQUENCE</scope>
    <source>
        <strain>ATCC 43644</strain>
    </source>
</reference>
<reference evidence="2 3" key="2">
    <citation type="journal article" date="2011" name="Stand. Genomic Sci.">
        <title>Complete genome sequence of Isosphaera pallida type strain (IS1B).</title>
        <authorList>
            <consortium name="US DOE Joint Genome Institute (JGI-PGF)"/>
            <person name="Goker M."/>
            <person name="Cleland D."/>
            <person name="Saunders E."/>
            <person name="Lapidus A."/>
            <person name="Nolan M."/>
            <person name="Lucas S."/>
            <person name="Hammon N."/>
            <person name="Deshpande S."/>
            <person name="Cheng J.F."/>
            <person name="Tapia R."/>
            <person name="Han C."/>
            <person name="Goodwin L."/>
            <person name="Pitluck S."/>
            <person name="Liolios K."/>
            <person name="Pagani I."/>
            <person name="Ivanova N."/>
            <person name="Mavromatis K."/>
            <person name="Pati A."/>
            <person name="Chen A."/>
            <person name="Palaniappan K."/>
            <person name="Land M."/>
            <person name="Hauser L."/>
            <person name="Chang Y.J."/>
            <person name="Jeffries C.D."/>
            <person name="Detter J.C."/>
            <person name="Beck B."/>
            <person name="Woyke T."/>
            <person name="Bristow J."/>
            <person name="Eisen J.A."/>
            <person name="Markowitz V."/>
            <person name="Hugenholtz P."/>
            <person name="Kyrpides N.C."/>
            <person name="Klenk H.P."/>
        </authorList>
    </citation>
    <scope>NUCLEOTIDE SEQUENCE [LARGE SCALE GENOMIC DNA]</scope>
    <source>
        <strain evidence="3">ATCC 43644 / DSM 9630 / IS1B</strain>
    </source>
</reference>
<protein>
    <submittedName>
        <fullName evidence="2">Alcohol dehydrogenase zinc-binding domain protein</fullName>
    </submittedName>
</protein>
<name>E8R4D0_ISOPI</name>
<evidence type="ECO:0000313" key="2">
    <source>
        <dbReference type="EMBL" id="ADV62731.1"/>
    </source>
</evidence>
<dbReference type="SUPFAM" id="SSF51735">
    <property type="entry name" value="NAD(P)-binding Rossmann-fold domains"/>
    <property type="match status" value="1"/>
</dbReference>
<dbReference type="CDD" id="cd08276">
    <property type="entry name" value="MDR7"/>
    <property type="match status" value="1"/>
</dbReference>
<dbReference type="Gene3D" id="3.40.50.720">
    <property type="entry name" value="NAD(P)-binding Rossmann-like Domain"/>
    <property type="match status" value="1"/>
</dbReference>
<evidence type="ECO:0000259" key="1">
    <source>
        <dbReference type="SMART" id="SM00829"/>
    </source>
</evidence>
<dbReference type="InParanoid" id="E8R4D0"/>
<dbReference type="PANTHER" id="PTHR45033:SF2">
    <property type="entry name" value="ZINC-TYPE ALCOHOL DEHYDROGENASE-LIKE PROTEIN C1773.06C"/>
    <property type="match status" value="1"/>
</dbReference>
<dbReference type="InterPro" id="IPR013154">
    <property type="entry name" value="ADH-like_N"/>
</dbReference>
<dbReference type="EMBL" id="CP002353">
    <property type="protein sequence ID" value="ADV62731.1"/>
    <property type="molecule type" value="Genomic_DNA"/>
</dbReference>
<dbReference type="InterPro" id="IPR036291">
    <property type="entry name" value="NAD(P)-bd_dom_sf"/>
</dbReference>
<dbReference type="Pfam" id="PF00107">
    <property type="entry name" value="ADH_zinc_N"/>
    <property type="match status" value="1"/>
</dbReference>
<sequence length="352" mass="37528">MLVHRLRPASSVSRFPFDPVATDEPTPKVGPRDVRTTIRACSLNYRDLLVRKGTYGGDPDGLVPLSDGAGEVVEVGAEVTRFRPGDRVAANFFANWPGGPFSQEAADSALGGARDGMMAEHVVLPESAWVTIPEHLDFNQAACLPCAGVTAWNGLFQRGPAPTQADTVLTMGTGGVSLFALAMTRAVGARAILTSRSAAKLEKVRDLWQSWGGATDRLHLIDTTTQPEWERAVRDLTNGRGADRIIELGGPGTLARSYKATAYNGHIALIGVLAGLEPTGNPFVLAMRNATLHGVYVGSTADFEAMNAFLHTHRLVPVIEPSAILPASRLADAYDLLASGTHLGKVVVEMER</sequence>
<feature type="domain" description="Enoyl reductase (ER)" evidence="1">
    <location>
        <begin position="10"/>
        <end position="348"/>
    </location>
</feature>
<dbReference type="PANTHER" id="PTHR45033">
    <property type="match status" value="1"/>
</dbReference>
<gene>
    <name evidence="2" type="ordered locus">Isop_2152</name>
</gene>
<dbReference type="eggNOG" id="COG0604">
    <property type="taxonomic scope" value="Bacteria"/>
</dbReference>
<organism evidence="2 3">
    <name type="scientific">Isosphaera pallida (strain ATCC 43644 / DSM 9630 / IS1B)</name>
    <dbReference type="NCBI Taxonomy" id="575540"/>
    <lineage>
        <taxon>Bacteria</taxon>
        <taxon>Pseudomonadati</taxon>
        <taxon>Planctomycetota</taxon>
        <taxon>Planctomycetia</taxon>
        <taxon>Isosphaerales</taxon>
        <taxon>Isosphaeraceae</taxon>
        <taxon>Isosphaera</taxon>
    </lineage>
</organism>
<dbReference type="HOGENOM" id="CLU_026673_3_4_0"/>
<dbReference type="InterPro" id="IPR013149">
    <property type="entry name" value="ADH-like_C"/>
</dbReference>
<dbReference type="InterPro" id="IPR020843">
    <property type="entry name" value="ER"/>
</dbReference>
<dbReference type="SUPFAM" id="SSF50129">
    <property type="entry name" value="GroES-like"/>
    <property type="match status" value="1"/>
</dbReference>
<dbReference type="InterPro" id="IPR011032">
    <property type="entry name" value="GroES-like_sf"/>
</dbReference>
<dbReference type="GO" id="GO:0016491">
    <property type="term" value="F:oxidoreductase activity"/>
    <property type="evidence" value="ECO:0007669"/>
    <property type="project" value="InterPro"/>
</dbReference>
<keyword evidence="3" id="KW-1185">Reference proteome</keyword>
<dbReference type="Pfam" id="PF08240">
    <property type="entry name" value="ADH_N"/>
    <property type="match status" value="1"/>
</dbReference>
<dbReference type="InterPro" id="IPR052711">
    <property type="entry name" value="Zinc_ADH-like"/>
</dbReference>
<dbReference type="Proteomes" id="UP000008631">
    <property type="component" value="Chromosome"/>
</dbReference>
<dbReference type="OrthoDB" id="9787435at2"/>
<dbReference type="RefSeq" id="WP_013565019.1">
    <property type="nucleotide sequence ID" value="NC_014962.1"/>
</dbReference>
<evidence type="ECO:0000313" key="3">
    <source>
        <dbReference type="Proteomes" id="UP000008631"/>
    </source>
</evidence>
<dbReference type="STRING" id="575540.Isop_2152"/>